<reference evidence="1 2" key="1">
    <citation type="submission" date="2023-01" db="EMBL/GenBank/DDBJ databases">
        <authorList>
            <person name="Kreplak J."/>
        </authorList>
    </citation>
    <scope>NUCLEOTIDE SEQUENCE [LARGE SCALE GENOMIC DNA]</scope>
</reference>
<gene>
    <name evidence="1" type="ORF">VFH_II208240</name>
</gene>
<dbReference type="Gene3D" id="2.40.70.10">
    <property type="entry name" value="Acid Proteases"/>
    <property type="match status" value="1"/>
</dbReference>
<organism evidence="1 2">
    <name type="scientific">Vicia faba</name>
    <name type="common">Broad bean</name>
    <name type="synonym">Faba vulgaris</name>
    <dbReference type="NCBI Taxonomy" id="3906"/>
    <lineage>
        <taxon>Eukaryota</taxon>
        <taxon>Viridiplantae</taxon>
        <taxon>Streptophyta</taxon>
        <taxon>Embryophyta</taxon>
        <taxon>Tracheophyta</taxon>
        <taxon>Spermatophyta</taxon>
        <taxon>Magnoliopsida</taxon>
        <taxon>eudicotyledons</taxon>
        <taxon>Gunneridae</taxon>
        <taxon>Pentapetalae</taxon>
        <taxon>rosids</taxon>
        <taxon>fabids</taxon>
        <taxon>Fabales</taxon>
        <taxon>Fabaceae</taxon>
        <taxon>Papilionoideae</taxon>
        <taxon>50 kb inversion clade</taxon>
        <taxon>NPAAA clade</taxon>
        <taxon>Hologalegina</taxon>
        <taxon>IRL clade</taxon>
        <taxon>Fabeae</taxon>
        <taxon>Vicia</taxon>
    </lineage>
</organism>
<dbReference type="CDD" id="cd00303">
    <property type="entry name" value="retropepsin_like"/>
    <property type="match status" value="1"/>
</dbReference>
<keyword evidence="2" id="KW-1185">Reference proteome</keyword>
<dbReference type="EMBL" id="OX451737">
    <property type="protein sequence ID" value="CAI8600146.1"/>
    <property type="molecule type" value="Genomic_DNA"/>
</dbReference>
<evidence type="ECO:0000313" key="1">
    <source>
        <dbReference type="EMBL" id="CAI8600146.1"/>
    </source>
</evidence>
<dbReference type="Proteomes" id="UP001157006">
    <property type="component" value="Chromosome 2"/>
</dbReference>
<evidence type="ECO:0000313" key="2">
    <source>
        <dbReference type="Proteomes" id="UP001157006"/>
    </source>
</evidence>
<name>A0AAV0ZP40_VICFA</name>
<dbReference type="AlphaFoldDB" id="A0AAV0ZP40"/>
<sequence>MEKFEMMVAPLRREERVIKKKGSTWRDTCGTLRIKYPGDFGGSKEGDKFKYLSLRLCEDSSEEKGENELVNEPKSEEEEVGEMKTLKLSLQSQAGFTFNKSVKVWVQIGDRQVVTLIDSGATSNFIASKLVELRLKVVDTPAYVIKQHFFITELGGSEMVLGMDWLASLGNIEPNFGNLCLRWGIEGKKHLNQGLRFFVQDIRESQTDEYRTEQVREWDELLKEFRDVFNMPSGLPPMRDHDRAILLKP</sequence>
<proteinExistence type="predicted"/>
<dbReference type="SUPFAM" id="SSF50630">
    <property type="entry name" value="Acid proteases"/>
    <property type="match status" value="1"/>
</dbReference>
<accession>A0AAV0ZP40</accession>
<protein>
    <submittedName>
        <fullName evidence="1">Uncharacterized protein</fullName>
    </submittedName>
</protein>
<dbReference type="InterPro" id="IPR021109">
    <property type="entry name" value="Peptidase_aspartic_dom_sf"/>
</dbReference>